<comment type="caution">
    <text evidence="1">The sequence shown here is derived from an EMBL/GenBank/DDBJ whole genome shotgun (WGS) entry which is preliminary data.</text>
</comment>
<keyword evidence="2" id="KW-1185">Reference proteome</keyword>
<dbReference type="Proteomes" id="UP000247780">
    <property type="component" value="Unassembled WGS sequence"/>
</dbReference>
<evidence type="ECO:0000313" key="1">
    <source>
        <dbReference type="EMBL" id="PXV82461.1"/>
    </source>
</evidence>
<evidence type="ECO:0000313" key="2">
    <source>
        <dbReference type="Proteomes" id="UP000247780"/>
    </source>
</evidence>
<dbReference type="RefSeq" id="WP_011634544.1">
    <property type="nucleotide sequence ID" value="NZ_QICQ01000007.1"/>
</dbReference>
<organism evidence="1 2">
    <name type="scientific">Nitrosomonas eutropha</name>
    <dbReference type="NCBI Taxonomy" id="916"/>
    <lineage>
        <taxon>Bacteria</taxon>
        <taxon>Pseudomonadati</taxon>
        <taxon>Pseudomonadota</taxon>
        <taxon>Betaproteobacteria</taxon>
        <taxon>Nitrosomonadales</taxon>
        <taxon>Nitrosomonadaceae</taxon>
        <taxon>Nitrosomonas</taxon>
    </lineage>
</organism>
<reference evidence="1 2" key="1">
    <citation type="submission" date="2018-04" db="EMBL/GenBank/DDBJ databases">
        <title>Active sludge and wastewater microbial communities from Klosterneuburg, Austria.</title>
        <authorList>
            <person name="Wagner M."/>
        </authorList>
    </citation>
    <scope>NUCLEOTIDE SEQUENCE [LARGE SCALE GENOMIC DNA]</scope>
    <source>
        <strain evidence="1 2">Nm 57</strain>
    </source>
</reference>
<name>A0ABX5M8U4_9PROT</name>
<dbReference type="EMBL" id="QICQ01000007">
    <property type="protein sequence ID" value="PXV82461.1"/>
    <property type="molecule type" value="Genomic_DNA"/>
</dbReference>
<accession>A0ABX5M8U4</accession>
<gene>
    <name evidence="1" type="ORF">C8R14_10733</name>
</gene>
<sequence>MTKFKADDLEIEELAAFLLGEELDAFIDVDGTYEYKLWLSFWEKFGVDVDDFVRTVNMLIPLINIGRSPITNTLYKGFSNSDGNLWLVKMKVEE</sequence>
<proteinExistence type="predicted"/>
<protein>
    <submittedName>
        <fullName evidence="1">Uncharacterized protein</fullName>
    </submittedName>
</protein>